<evidence type="ECO:0000256" key="1">
    <source>
        <dbReference type="PROSITE-ProRule" id="PRU00042"/>
    </source>
</evidence>
<evidence type="ECO:0000259" key="4">
    <source>
        <dbReference type="PROSITE" id="PS50157"/>
    </source>
</evidence>
<feature type="binding site" evidence="2">
    <location>
        <position position="69"/>
    </location>
    <ligand>
        <name>Zn(2+)</name>
        <dbReference type="ChEBI" id="CHEBI:29105"/>
    </ligand>
</feature>
<feature type="binding site" evidence="2">
    <location>
        <position position="66"/>
    </location>
    <ligand>
        <name>Zn(2+)</name>
        <dbReference type="ChEBI" id="CHEBI:29105"/>
    </ligand>
</feature>
<dbReference type="Proteomes" id="UP000075902">
    <property type="component" value="Unassembled WGS sequence"/>
</dbReference>
<dbReference type="GO" id="GO:0005634">
    <property type="term" value="C:nucleus"/>
    <property type="evidence" value="ECO:0007669"/>
    <property type="project" value="InterPro"/>
</dbReference>
<feature type="binding site" evidence="2">
    <location>
        <position position="23"/>
    </location>
    <ligand>
        <name>Zn(2+)</name>
        <dbReference type="ChEBI" id="CHEBI:29105"/>
    </ligand>
</feature>
<evidence type="ECO:0000259" key="5">
    <source>
        <dbReference type="PROSITE" id="PS51915"/>
    </source>
</evidence>
<dbReference type="PROSITE" id="PS51915">
    <property type="entry name" value="ZAD"/>
    <property type="match status" value="1"/>
</dbReference>
<evidence type="ECO:0000256" key="3">
    <source>
        <dbReference type="SAM" id="MobiDB-lite"/>
    </source>
</evidence>
<dbReference type="InterPro" id="IPR012934">
    <property type="entry name" value="Znf_AD"/>
</dbReference>
<evidence type="ECO:0000313" key="6">
    <source>
        <dbReference type="EnsemblMetazoa" id="AMEC005689-PA"/>
    </source>
</evidence>
<keyword evidence="2" id="KW-0479">Metal-binding</keyword>
<reference evidence="6" key="2">
    <citation type="submission" date="2020-05" db="UniProtKB">
        <authorList>
            <consortium name="EnsemblMetazoa"/>
        </authorList>
    </citation>
    <scope>IDENTIFICATION</scope>
    <source>
        <strain evidence="6">CM1001059</strain>
    </source>
</reference>
<dbReference type="VEuPathDB" id="VectorBase:AMEC005689"/>
<feature type="binding site" evidence="2">
    <location>
        <position position="20"/>
    </location>
    <ligand>
        <name>Zn(2+)</name>
        <dbReference type="ChEBI" id="CHEBI:29105"/>
    </ligand>
</feature>
<feature type="domain" description="ZAD" evidence="5">
    <location>
        <begin position="18"/>
        <end position="93"/>
    </location>
</feature>
<dbReference type="SMART" id="SM00868">
    <property type="entry name" value="zf-AD"/>
    <property type="match status" value="1"/>
</dbReference>
<feature type="region of interest" description="Disordered" evidence="3">
    <location>
        <begin position="395"/>
        <end position="491"/>
    </location>
</feature>
<dbReference type="PROSITE" id="PS50157">
    <property type="entry name" value="ZINC_FINGER_C2H2_2"/>
    <property type="match status" value="1"/>
</dbReference>
<feature type="compositionally biased region" description="Polar residues" evidence="3">
    <location>
        <begin position="127"/>
        <end position="141"/>
    </location>
</feature>
<dbReference type="Pfam" id="PF07776">
    <property type="entry name" value="zf-AD"/>
    <property type="match status" value="1"/>
</dbReference>
<dbReference type="GO" id="GO:0008270">
    <property type="term" value="F:zinc ion binding"/>
    <property type="evidence" value="ECO:0007669"/>
    <property type="project" value="UniProtKB-UniRule"/>
</dbReference>
<feature type="compositionally biased region" description="Polar residues" evidence="3">
    <location>
        <begin position="417"/>
        <end position="430"/>
    </location>
</feature>
<organism evidence="6 7">
    <name type="scientific">Anopheles melas</name>
    <dbReference type="NCBI Taxonomy" id="34690"/>
    <lineage>
        <taxon>Eukaryota</taxon>
        <taxon>Metazoa</taxon>
        <taxon>Ecdysozoa</taxon>
        <taxon>Arthropoda</taxon>
        <taxon>Hexapoda</taxon>
        <taxon>Insecta</taxon>
        <taxon>Pterygota</taxon>
        <taxon>Neoptera</taxon>
        <taxon>Endopterygota</taxon>
        <taxon>Diptera</taxon>
        <taxon>Nematocera</taxon>
        <taxon>Culicoidea</taxon>
        <taxon>Culicidae</taxon>
        <taxon>Anophelinae</taxon>
        <taxon>Anopheles</taxon>
    </lineage>
</organism>
<feature type="compositionally biased region" description="Basic residues" evidence="3">
    <location>
        <begin position="460"/>
        <end position="470"/>
    </location>
</feature>
<keyword evidence="2" id="KW-0862">Zinc</keyword>
<protein>
    <submittedName>
        <fullName evidence="6">Uncharacterized protein</fullName>
    </submittedName>
</protein>
<feature type="compositionally biased region" description="Basic residues" evidence="3">
    <location>
        <begin position="431"/>
        <end position="443"/>
    </location>
</feature>
<dbReference type="Gene3D" id="3.40.1800.20">
    <property type="match status" value="1"/>
</dbReference>
<dbReference type="AlphaFoldDB" id="A0A182TNT3"/>
<keyword evidence="7" id="KW-1185">Reference proteome</keyword>
<name>A0A182TNT3_9DIPT</name>
<reference evidence="7" key="1">
    <citation type="submission" date="2014-01" db="EMBL/GenBank/DDBJ databases">
        <title>The Genome Sequence of Anopheles melas CM1001059_A (V2).</title>
        <authorList>
            <consortium name="The Broad Institute Genomics Platform"/>
            <person name="Neafsey D.E."/>
            <person name="Besansky N."/>
            <person name="Howell P."/>
            <person name="Walton C."/>
            <person name="Young S.K."/>
            <person name="Zeng Q."/>
            <person name="Gargeya S."/>
            <person name="Fitzgerald M."/>
            <person name="Haas B."/>
            <person name="Abouelleil A."/>
            <person name="Allen A.W."/>
            <person name="Alvarado L."/>
            <person name="Arachchi H.M."/>
            <person name="Berlin A.M."/>
            <person name="Chapman S.B."/>
            <person name="Gainer-Dewar J."/>
            <person name="Goldberg J."/>
            <person name="Griggs A."/>
            <person name="Gujja S."/>
            <person name="Hansen M."/>
            <person name="Howarth C."/>
            <person name="Imamovic A."/>
            <person name="Ireland A."/>
            <person name="Larimer J."/>
            <person name="McCowan C."/>
            <person name="Murphy C."/>
            <person name="Pearson M."/>
            <person name="Poon T.W."/>
            <person name="Priest M."/>
            <person name="Roberts A."/>
            <person name="Saif S."/>
            <person name="Shea T."/>
            <person name="Sisk P."/>
            <person name="Sykes S."/>
            <person name="Wortman J."/>
            <person name="Nusbaum C."/>
            <person name="Birren B."/>
        </authorList>
    </citation>
    <scope>NUCLEOTIDE SEQUENCE [LARGE SCALE GENOMIC DNA]</scope>
    <source>
        <strain evidence="7">CM1001059</strain>
    </source>
</reference>
<dbReference type="SUPFAM" id="SSF57716">
    <property type="entry name" value="Glucocorticoid receptor-like (DNA-binding domain)"/>
    <property type="match status" value="1"/>
</dbReference>
<evidence type="ECO:0000256" key="2">
    <source>
        <dbReference type="PROSITE-ProRule" id="PRU01263"/>
    </source>
</evidence>
<evidence type="ECO:0000313" key="7">
    <source>
        <dbReference type="Proteomes" id="UP000075902"/>
    </source>
</evidence>
<feature type="region of interest" description="Disordered" evidence="3">
    <location>
        <begin position="127"/>
        <end position="175"/>
    </location>
</feature>
<keyword evidence="1" id="KW-0863">Zinc-finger</keyword>
<dbReference type="InterPro" id="IPR013087">
    <property type="entry name" value="Znf_C2H2_type"/>
</dbReference>
<feature type="domain" description="C2H2-type" evidence="4">
    <location>
        <begin position="322"/>
        <end position="342"/>
    </location>
</feature>
<dbReference type="EnsemblMetazoa" id="AMEC005689-RA">
    <property type="protein sequence ID" value="AMEC005689-PA"/>
    <property type="gene ID" value="AMEC005689"/>
</dbReference>
<proteinExistence type="predicted"/>
<sequence length="551" mass="59373">MSTEASETAARNDAGRDTRCRLCLKQIEIAQTAGIDLLENQDINRLLLDVYRVEVLQTDEGPTMICVPCYVQLVNHYKLRIRCLSLRKNFRLNQSVLLAQINAFRAIAGEARIASIDELAESAPQCSNGTAVQERGTQTDVVSLPSPAKSSAPEPTTALAGEPTSGGGSNDEPNAVPAVEKESATIVIDDESREGSVVTVQSEVMADLMNAAENQATVQEQLAIEDSVPTVRNVSTAESCSAPAVESAPAAESDPMDKVVTAADVESAPHAATPPKEGSMQRMRIQQLIPVLVDCLKVPHYLEALWPVKATIDRDEPAPLVYMCRTCNKTFKSKDSLEHHQKRADCVPTCRYCKTVSSAEHNCTFLKKYSYLMPHILGNEKYCTKYEDPGTAVLLQSAGDGASGSTNGTETPPKGSPTVNGPSVVNGTGSKKTKRDKNGKKIRTPSLSDRRSHTPSLKSAPKRRDSRNRKLSNGSLEAAKPEQEKSGDQAQTSICLSSSEDELVISIAGRASGPSIEQFFDQIDVTEQHPSAAVPFQAERIEGIAAGKEIL</sequence>
<accession>A0A182TNT3</accession>